<comment type="subcellular location">
    <subcellularLocation>
        <location evidence="1">Membrane</location>
        <topology evidence="1">Multi-pass membrane protein</topology>
    </subcellularLocation>
</comment>
<keyword evidence="6" id="KW-0732">Signal</keyword>
<dbReference type="InterPro" id="IPR031381">
    <property type="entry name" value="YtcA"/>
</dbReference>
<evidence type="ECO:0000256" key="11">
    <source>
        <dbReference type="SAM" id="Phobius"/>
    </source>
</evidence>
<keyword evidence="8 11" id="KW-0472">Membrane</keyword>
<gene>
    <name evidence="12" type="ORF">D6Z83_22695</name>
    <name evidence="13" type="ORF">EBE87_09945</name>
</gene>
<keyword evidence="5 11" id="KW-0812">Transmembrane</keyword>
<evidence type="ECO:0000256" key="8">
    <source>
        <dbReference type="ARBA" id="ARBA00023136"/>
    </source>
</evidence>
<evidence type="ECO:0000256" key="6">
    <source>
        <dbReference type="ARBA" id="ARBA00022729"/>
    </source>
</evidence>
<dbReference type="FunCoup" id="A0A3A9JBC9">
    <property type="interactions" value="7"/>
</dbReference>
<evidence type="ECO:0000256" key="2">
    <source>
        <dbReference type="ARBA" id="ARBA00008208"/>
    </source>
</evidence>
<keyword evidence="4" id="KW-1003">Cell membrane</keyword>
<name>A0A3A9JBC9_9PROT</name>
<keyword evidence="14" id="KW-1185">Reference proteome</keyword>
<organism evidence="12 15">
    <name type="scientific">Teichococcus wenyumeiae</name>
    <dbReference type="NCBI Taxonomy" id="2478470"/>
    <lineage>
        <taxon>Bacteria</taxon>
        <taxon>Pseudomonadati</taxon>
        <taxon>Pseudomonadota</taxon>
        <taxon>Alphaproteobacteria</taxon>
        <taxon>Acetobacterales</taxon>
        <taxon>Roseomonadaceae</taxon>
        <taxon>Roseomonas</taxon>
    </lineage>
</organism>
<reference evidence="12 15" key="1">
    <citation type="submission" date="2018-09" db="EMBL/GenBank/DDBJ databases">
        <title>Roseomonas sp. nov., isolated from feces of Tibetan antelopes in the Qinghai-Tibet plateau, China.</title>
        <authorList>
            <person name="Tian Z."/>
        </authorList>
    </citation>
    <scope>NUCLEOTIDE SEQUENCE [LARGE SCALE GENOMIC DNA]</scope>
    <source>
        <strain evidence="13 14">Z23</strain>
        <strain evidence="12 15">Z24</strain>
    </source>
</reference>
<evidence type="ECO:0000313" key="13">
    <source>
        <dbReference type="EMBL" id="RMI25442.1"/>
    </source>
</evidence>
<dbReference type="Pfam" id="PF17090">
    <property type="entry name" value="Ytca"/>
    <property type="match status" value="1"/>
</dbReference>
<comment type="caution">
    <text evidence="12">The sequence shown here is derived from an EMBL/GenBank/DDBJ whole genome shotgun (WGS) entry which is preliminary data.</text>
</comment>
<sequence>MPANVCAAQSGSPIWRRLAQAAACPALAALSLAGCDAPLSPAVPFLGAYFPFWLICAATGVLGAVVLRVIFVKIGIDEHLPLRLLVYACLAAIMGLALALALYGR</sequence>
<dbReference type="RefSeq" id="WP_120640477.1">
    <property type="nucleotide sequence ID" value="NZ_RAQU01000208.1"/>
</dbReference>
<feature type="transmembrane region" description="Helical" evidence="11">
    <location>
        <begin position="84"/>
        <end position="103"/>
    </location>
</feature>
<evidence type="ECO:0000256" key="4">
    <source>
        <dbReference type="ARBA" id="ARBA00022475"/>
    </source>
</evidence>
<evidence type="ECO:0000256" key="9">
    <source>
        <dbReference type="ARBA" id="ARBA00023139"/>
    </source>
</evidence>
<dbReference type="InParanoid" id="A0A3A9JBC9"/>
<comment type="similarity">
    <text evidence="2">Belongs to the YtcA family.</text>
</comment>
<evidence type="ECO:0000313" key="15">
    <source>
        <dbReference type="Proteomes" id="UP000278036"/>
    </source>
</evidence>
<evidence type="ECO:0000313" key="14">
    <source>
        <dbReference type="Proteomes" id="UP000274097"/>
    </source>
</evidence>
<feature type="transmembrane region" description="Helical" evidence="11">
    <location>
        <begin position="49"/>
        <end position="72"/>
    </location>
</feature>
<dbReference type="GO" id="GO:0016020">
    <property type="term" value="C:membrane"/>
    <property type="evidence" value="ECO:0007669"/>
    <property type="project" value="UniProtKB-SubCell"/>
</dbReference>
<evidence type="ECO:0000256" key="3">
    <source>
        <dbReference type="ARBA" id="ARBA00021237"/>
    </source>
</evidence>
<keyword evidence="9" id="KW-0564">Palmitate</keyword>
<dbReference type="AlphaFoldDB" id="A0A3A9JBC9"/>
<dbReference type="EMBL" id="RFLX01000005">
    <property type="protein sequence ID" value="RMI25442.1"/>
    <property type="molecule type" value="Genomic_DNA"/>
</dbReference>
<evidence type="ECO:0000256" key="1">
    <source>
        <dbReference type="ARBA" id="ARBA00004141"/>
    </source>
</evidence>
<evidence type="ECO:0000256" key="10">
    <source>
        <dbReference type="ARBA" id="ARBA00023288"/>
    </source>
</evidence>
<dbReference type="Proteomes" id="UP000274097">
    <property type="component" value="Unassembled WGS sequence"/>
</dbReference>
<evidence type="ECO:0000313" key="12">
    <source>
        <dbReference type="EMBL" id="RKK01875.1"/>
    </source>
</evidence>
<accession>A0A3A9JBC9</accession>
<dbReference type="Proteomes" id="UP000278036">
    <property type="component" value="Unassembled WGS sequence"/>
</dbReference>
<evidence type="ECO:0000256" key="5">
    <source>
        <dbReference type="ARBA" id="ARBA00022692"/>
    </source>
</evidence>
<keyword evidence="7 11" id="KW-1133">Transmembrane helix</keyword>
<keyword evidence="10" id="KW-0449">Lipoprotein</keyword>
<evidence type="ECO:0000256" key="7">
    <source>
        <dbReference type="ARBA" id="ARBA00022989"/>
    </source>
</evidence>
<dbReference type="OrthoDB" id="5958921at2"/>
<dbReference type="EMBL" id="RAQU01000208">
    <property type="protein sequence ID" value="RKK01875.1"/>
    <property type="molecule type" value="Genomic_DNA"/>
</dbReference>
<protein>
    <recommendedName>
        <fullName evidence="3">Uncharacterized protein YtcA</fullName>
    </recommendedName>
</protein>
<proteinExistence type="inferred from homology"/>